<dbReference type="RefSeq" id="WP_379821738.1">
    <property type="nucleotide sequence ID" value="NZ_JBHUMD010000027.1"/>
</dbReference>
<evidence type="ECO:0000313" key="4">
    <source>
        <dbReference type="Proteomes" id="UP001597480"/>
    </source>
</evidence>
<feature type="signal peptide" evidence="1">
    <location>
        <begin position="1"/>
        <end position="21"/>
    </location>
</feature>
<proteinExistence type="predicted"/>
<feature type="domain" description="DUF5683" evidence="2">
    <location>
        <begin position="45"/>
        <end position="191"/>
    </location>
</feature>
<evidence type="ECO:0000313" key="3">
    <source>
        <dbReference type="EMBL" id="MFD2603123.1"/>
    </source>
</evidence>
<dbReference type="EMBL" id="JBHUMD010000027">
    <property type="protein sequence ID" value="MFD2603123.1"/>
    <property type="molecule type" value="Genomic_DNA"/>
</dbReference>
<gene>
    <name evidence="3" type="ORF">ACFSR3_13760</name>
</gene>
<evidence type="ECO:0000259" key="2">
    <source>
        <dbReference type="Pfam" id="PF18935"/>
    </source>
</evidence>
<keyword evidence="1" id="KW-0732">Signal</keyword>
<protein>
    <submittedName>
        <fullName evidence="3">DUF5683 domain-containing protein</fullName>
    </submittedName>
</protein>
<dbReference type="InterPro" id="IPR043738">
    <property type="entry name" value="DUF5683"/>
</dbReference>
<name>A0ABW5NWC6_9FLAO</name>
<evidence type="ECO:0000256" key="1">
    <source>
        <dbReference type="SAM" id="SignalP"/>
    </source>
</evidence>
<dbReference type="Pfam" id="PF18935">
    <property type="entry name" value="DUF5683"/>
    <property type="match status" value="1"/>
</dbReference>
<dbReference type="Proteomes" id="UP001597480">
    <property type="component" value="Unassembled WGS sequence"/>
</dbReference>
<keyword evidence="4" id="KW-1185">Reference proteome</keyword>
<reference evidence="4" key="1">
    <citation type="journal article" date="2019" name="Int. J. Syst. Evol. Microbiol.">
        <title>The Global Catalogue of Microorganisms (GCM) 10K type strain sequencing project: providing services to taxonomists for standard genome sequencing and annotation.</title>
        <authorList>
            <consortium name="The Broad Institute Genomics Platform"/>
            <consortium name="The Broad Institute Genome Sequencing Center for Infectious Disease"/>
            <person name="Wu L."/>
            <person name="Ma J."/>
        </authorList>
    </citation>
    <scope>NUCLEOTIDE SEQUENCE [LARGE SCALE GENOMIC DNA]</scope>
    <source>
        <strain evidence="4">KCTC 42107</strain>
    </source>
</reference>
<sequence>MKKLSLIFISLLLLSSFNALAQDEKVLIIEKDSTKLPKSYPAPNPLAPAKAAFYSAVFPGGGQIYNKRYWKSPIVWGAMGTSIYFYAWNNKKYHEYRDAYKDLLQGKTPKGELSVITDPDRLVRGQKFHQKNRDLSALLTAGFYVLQIVEANVNAHLMQFNVNENLSLRPEMQQNDIDYKYNMGFKLSYQF</sequence>
<comment type="caution">
    <text evidence="3">The sequence shown here is derived from an EMBL/GenBank/DDBJ whole genome shotgun (WGS) entry which is preliminary data.</text>
</comment>
<feature type="chain" id="PRO_5047109374" evidence="1">
    <location>
        <begin position="22"/>
        <end position="191"/>
    </location>
</feature>
<accession>A0ABW5NWC6</accession>
<organism evidence="3 4">
    <name type="scientific">Flavobacterium suzhouense</name>
    <dbReference type="NCBI Taxonomy" id="1529638"/>
    <lineage>
        <taxon>Bacteria</taxon>
        <taxon>Pseudomonadati</taxon>
        <taxon>Bacteroidota</taxon>
        <taxon>Flavobacteriia</taxon>
        <taxon>Flavobacteriales</taxon>
        <taxon>Flavobacteriaceae</taxon>
        <taxon>Flavobacterium</taxon>
    </lineage>
</organism>